<sequence>EAAAHPLQGTPALGHALEWTLENVLLAAPLPRRAQVLFAIVASETSSWDREKLWTLSLEAKCKGITLFVLALGPGVGTHELAELAELVSAPSEQHLLRLQGVSEPEVNYARGFTRAFLTLLKSGTNQYPPPELTEECGGLHRGDTLLQLVTPVNRLPRHQFGMSGLADDLEALEATGIFLEEKRKDMTTSITQQEVLENYENNKYDIEENEQETPAKQKETGKEINAGTTYGPCSMDPIEGECQDHTLK</sequence>
<dbReference type="Gene3D" id="3.40.50.410">
    <property type="entry name" value="von Willebrand factor, type A domain"/>
    <property type="match status" value="1"/>
</dbReference>
<dbReference type="SUPFAM" id="SSF53300">
    <property type="entry name" value="vWA-like"/>
    <property type="match status" value="1"/>
</dbReference>
<dbReference type="InterPro" id="IPR036465">
    <property type="entry name" value="vWFA_dom_sf"/>
</dbReference>
<feature type="non-terminal residue" evidence="2">
    <location>
        <position position="249"/>
    </location>
</feature>
<proteinExistence type="predicted"/>
<feature type="region of interest" description="Disordered" evidence="1">
    <location>
        <begin position="209"/>
        <end position="249"/>
    </location>
</feature>
<evidence type="ECO:0000313" key="2">
    <source>
        <dbReference type="EMBL" id="EHH16771.1"/>
    </source>
</evidence>
<dbReference type="AlphaFoldDB" id="G7MJV6"/>
<dbReference type="Proteomes" id="UP000013456">
    <property type="component" value="Chromosome 2"/>
</dbReference>
<protein>
    <recommendedName>
        <fullName evidence="3">VWFA domain-containing protein</fullName>
    </recommendedName>
</protein>
<name>G7MJV6_MACMU</name>
<feature type="non-terminal residue" evidence="2">
    <location>
        <position position="1"/>
    </location>
</feature>
<accession>G7MJV6</accession>
<feature type="compositionally biased region" description="Basic and acidic residues" evidence="1">
    <location>
        <begin position="214"/>
        <end position="223"/>
    </location>
</feature>
<organism evidence="2">
    <name type="scientific">Macaca mulatta</name>
    <name type="common">Rhesus macaque</name>
    <dbReference type="NCBI Taxonomy" id="9544"/>
    <lineage>
        <taxon>Eukaryota</taxon>
        <taxon>Metazoa</taxon>
        <taxon>Chordata</taxon>
        <taxon>Craniata</taxon>
        <taxon>Vertebrata</taxon>
        <taxon>Euteleostomi</taxon>
        <taxon>Mammalia</taxon>
        <taxon>Eutheria</taxon>
        <taxon>Euarchontoglires</taxon>
        <taxon>Primates</taxon>
        <taxon>Haplorrhini</taxon>
        <taxon>Catarrhini</taxon>
        <taxon>Cercopithecidae</taxon>
        <taxon>Cercopithecinae</taxon>
        <taxon>Macaca</taxon>
    </lineage>
</organism>
<gene>
    <name evidence="2" type="ORF">EGK_12114</name>
</gene>
<evidence type="ECO:0000256" key="1">
    <source>
        <dbReference type="SAM" id="MobiDB-lite"/>
    </source>
</evidence>
<reference evidence="2" key="1">
    <citation type="journal article" date="2011" name="Nat. Biotechnol.">
        <title>Genome sequencing and comparison of two nonhuman primate animal models, the cynomolgus and Chinese rhesus macaques.</title>
        <authorList>
            <person name="Yan G."/>
            <person name="Zhang G."/>
            <person name="Fang X."/>
            <person name="Zhang Y."/>
            <person name="Li C."/>
            <person name="Ling F."/>
            <person name="Cooper D.N."/>
            <person name="Li Q."/>
            <person name="Li Y."/>
            <person name="van Gool A.J."/>
            <person name="Du H."/>
            <person name="Chen J."/>
            <person name="Chen R."/>
            <person name="Zhang P."/>
            <person name="Huang Z."/>
            <person name="Thompson J.R."/>
            <person name="Meng Y."/>
            <person name="Bai Y."/>
            <person name="Wang J."/>
            <person name="Zhuo M."/>
            <person name="Wang T."/>
            <person name="Huang Y."/>
            <person name="Wei L."/>
            <person name="Li J."/>
            <person name="Wang Z."/>
            <person name="Hu H."/>
            <person name="Yang P."/>
            <person name="Le L."/>
            <person name="Stenson P.D."/>
            <person name="Li B."/>
            <person name="Liu X."/>
            <person name="Ball E.V."/>
            <person name="An N."/>
            <person name="Huang Q."/>
            <person name="Zhang Y."/>
            <person name="Fan W."/>
            <person name="Zhang X."/>
            <person name="Li Y."/>
            <person name="Wang W."/>
            <person name="Katze M.G."/>
            <person name="Su B."/>
            <person name="Nielsen R."/>
            <person name="Yang H."/>
            <person name="Wang J."/>
            <person name="Wang X."/>
            <person name="Wang J."/>
        </authorList>
    </citation>
    <scope>NUCLEOTIDE SEQUENCE [LARGE SCALE GENOMIC DNA]</scope>
    <source>
        <strain evidence="2">CR-5</strain>
    </source>
</reference>
<evidence type="ECO:0008006" key="3">
    <source>
        <dbReference type="Google" id="ProtNLM"/>
    </source>
</evidence>
<dbReference type="EMBL" id="CM001254">
    <property type="protein sequence ID" value="EHH16771.1"/>
    <property type="molecule type" value="Genomic_DNA"/>
</dbReference>